<evidence type="ECO:0000313" key="3">
    <source>
        <dbReference type="Proteomes" id="UP000268093"/>
    </source>
</evidence>
<reference evidence="2 3" key="1">
    <citation type="journal article" date="2018" name="New Phytol.">
        <title>Phylogenomics of Endogonaceae and evolution of mycorrhizas within Mucoromycota.</title>
        <authorList>
            <person name="Chang Y."/>
            <person name="Desiro A."/>
            <person name="Na H."/>
            <person name="Sandor L."/>
            <person name="Lipzen A."/>
            <person name="Clum A."/>
            <person name="Barry K."/>
            <person name="Grigoriev I.V."/>
            <person name="Martin F.M."/>
            <person name="Stajich J.E."/>
            <person name="Smith M.E."/>
            <person name="Bonito G."/>
            <person name="Spatafora J.W."/>
        </authorList>
    </citation>
    <scope>NUCLEOTIDE SEQUENCE [LARGE SCALE GENOMIC DNA]</scope>
    <source>
        <strain evidence="2 3">GMNB39</strain>
    </source>
</reference>
<accession>A0A433CYD9</accession>
<comment type="caution">
    <text evidence="2">The sequence shown here is derived from an EMBL/GenBank/DDBJ whole genome shotgun (WGS) entry which is preliminary data.</text>
</comment>
<feature type="region of interest" description="Disordered" evidence="1">
    <location>
        <begin position="407"/>
        <end position="439"/>
    </location>
</feature>
<dbReference type="GO" id="GO:0003779">
    <property type="term" value="F:actin binding"/>
    <property type="evidence" value="ECO:0007669"/>
    <property type="project" value="TreeGrafter"/>
</dbReference>
<feature type="compositionally biased region" description="Polar residues" evidence="1">
    <location>
        <begin position="1"/>
        <end position="18"/>
    </location>
</feature>
<feature type="region of interest" description="Disordered" evidence="1">
    <location>
        <begin position="1"/>
        <end position="21"/>
    </location>
</feature>
<feature type="compositionally biased region" description="Polar residues" evidence="1">
    <location>
        <begin position="285"/>
        <end position="324"/>
    </location>
</feature>
<feature type="compositionally biased region" description="Basic and acidic residues" evidence="1">
    <location>
        <begin position="269"/>
        <end position="284"/>
    </location>
</feature>
<dbReference type="AlphaFoldDB" id="A0A433CYD9"/>
<feature type="compositionally biased region" description="Basic and acidic residues" evidence="1">
    <location>
        <begin position="413"/>
        <end position="438"/>
    </location>
</feature>
<feature type="compositionally biased region" description="Low complexity" evidence="1">
    <location>
        <begin position="175"/>
        <end position="184"/>
    </location>
</feature>
<feature type="compositionally biased region" description="Low complexity" evidence="1">
    <location>
        <begin position="144"/>
        <end position="158"/>
    </location>
</feature>
<protein>
    <submittedName>
        <fullName evidence="2">Uncharacterized protein</fullName>
    </submittedName>
</protein>
<dbReference type="EMBL" id="RBNI01010643">
    <property type="protein sequence ID" value="RUP43595.1"/>
    <property type="molecule type" value="Genomic_DNA"/>
</dbReference>
<feature type="region of interest" description="Disordered" evidence="1">
    <location>
        <begin position="269"/>
        <end position="350"/>
    </location>
</feature>
<dbReference type="Proteomes" id="UP000268093">
    <property type="component" value="Unassembled WGS sequence"/>
</dbReference>
<sequence length="666" mass="71941">MAVSIAYSSVQPNGTSRSDFVDEDDDVSLAAFMTPSWRFDQEKLVGPSSCTTCENSLSPLLRNEGNDTGLCATMAYDVLANQQSGMSVSPDWATLYADPAADQLTMPYTRHRTSSNNSNRSHAPAPQNHTPSNVPVKTMISRQSTSSSLTPSTSPSLSRPYQSSTPSEAGPARRPPVAATPPSRGISQATIPSSNDASQSARPPHTSTDGSITAFGDEIAHNFLHPKYQEHRRGSITSVKSEMSTKSGVGKLSFSKRLRRVLSMNNMKDDDKSASIHGYSEESTHSSVSDFSSNTPSRFMLNHNLSSSRQNGLDNASEVSLVTASSGSGGSVRASEPPLRPETSQPMISRRRSLASLSSLFSRNQASQGPVEQYLASTVPAQTPNTPQPLPADRSFAAIVRRRHSSGDLKNLASERDTERESTLKLDSKKTLSKDDSAPFRNSLGIVKKARPTMLHFDSSEGRDPVKGILKLPKSSQNISADSSVMPGGSRQAGLTPTPAHQLDLPNDPRGLVLADQATSLPTYPFDGDTVSLTPSSSTSSSDADIQPHLELNGLMDVSTDNQLVLPSALTAPGPASRRNNTVPTISTPAELFRTPRSQRSLQFAPSIQIHETHASGDYDRRCDTNVTCAKLTPLIAMKIKQELNEYKLKEMDVHIDSRIYTHFFL</sequence>
<organism evidence="2 3">
    <name type="scientific">Jimgerdemannia flammicorona</name>
    <dbReference type="NCBI Taxonomy" id="994334"/>
    <lineage>
        <taxon>Eukaryota</taxon>
        <taxon>Fungi</taxon>
        <taxon>Fungi incertae sedis</taxon>
        <taxon>Mucoromycota</taxon>
        <taxon>Mucoromycotina</taxon>
        <taxon>Endogonomycetes</taxon>
        <taxon>Endogonales</taxon>
        <taxon>Endogonaceae</taxon>
        <taxon>Jimgerdemannia</taxon>
    </lineage>
</organism>
<feature type="compositionally biased region" description="Polar residues" evidence="1">
    <location>
        <begin position="127"/>
        <end position="143"/>
    </location>
</feature>
<feature type="compositionally biased region" description="Polar residues" evidence="1">
    <location>
        <begin position="474"/>
        <end position="483"/>
    </location>
</feature>
<feature type="compositionally biased region" description="Low complexity" evidence="1">
    <location>
        <begin position="530"/>
        <end position="542"/>
    </location>
</feature>
<dbReference type="GO" id="GO:0030036">
    <property type="term" value="P:actin cytoskeleton organization"/>
    <property type="evidence" value="ECO:0007669"/>
    <property type="project" value="TreeGrafter"/>
</dbReference>
<feature type="compositionally biased region" description="Polar residues" evidence="1">
    <location>
        <begin position="185"/>
        <end position="211"/>
    </location>
</feature>
<evidence type="ECO:0000256" key="1">
    <source>
        <dbReference type="SAM" id="MobiDB-lite"/>
    </source>
</evidence>
<feature type="region of interest" description="Disordered" evidence="1">
    <location>
        <begin position="110"/>
        <end position="213"/>
    </location>
</feature>
<dbReference type="OrthoDB" id="5563016at2759"/>
<evidence type="ECO:0000313" key="2">
    <source>
        <dbReference type="EMBL" id="RUP43595.1"/>
    </source>
</evidence>
<name>A0A433CYD9_9FUNG</name>
<feature type="region of interest" description="Disordered" evidence="1">
    <location>
        <begin position="473"/>
        <end position="506"/>
    </location>
</feature>
<dbReference type="PANTHER" id="PTHR12751:SF18">
    <property type="entry name" value="PHOSPHATASE AND ACTIN REGULATOR 1"/>
    <property type="match status" value="1"/>
</dbReference>
<dbReference type="PANTHER" id="PTHR12751">
    <property type="entry name" value="PHOSPHATASE AND ACTIN REGULATOR PHACTR"/>
    <property type="match status" value="1"/>
</dbReference>
<feature type="region of interest" description="Disordered" evidence="1">
    <location>
        <begin position="524"/>
        <end position="545"/>
    </location>
</feature>
<keyword evidence="3" id="KW-1185">Reference proteome</keyword>
<gene>
    <name evidence="2" type="ORF">BC936DRAFT_136964</name>
</gene>
<proteinExistence type="predicted"/>